<keyword evidence="3" id="KW-1185">Reference proteome</keyword>
<evidence type="ECO:0000313" key="2">
    <source>
        <dbReference type="EMBL" id="CAE7604706.1"/>
    </source>
</evidence>
<reference evidence="2" key="1">
    <citation type="submission" date="2021-02" db="EMBL/GenBank/DDBJ databases">
        <authorList>
            <person name="Dougan E. K."/>
            <person name="Rhodes N."/>
            <person name="Thang M."/>
            <person name="Chan C."/>
        </authorList>
    </citation>
    <scope>NUCLEOTIDE SEQUENCE</scope>
</reference>
<dbReference type="AlphaFoldDB" id="A0A812V6P9"/>
<feature type="region of interest" description="Disordered" evidence="1">
    <location>
        <begin position="735"/>
        <end position="758"/>
    </location>
</feature>
<protein>
    <submittedName>
        <fullName evidence="2">Uncharacterized protein</fullName>
    </submittedName>
</protein>
<name>A0A812V6P9_9DINO</name>
<dbReference type="OrthoDB" id="434638at2759"/>
<dbReference type="Proteomes" id="UP000601435">
    <property type="component" value="Unassembled WGS sequence"/>
</dbReference>
<feature type="compositionally biased region" description="Basic and acidic residues" evidence="1">
    <location>
        <begin position="740"/>
        <end position="758"/>
    </location>
</feature>
<feature type="region of interest" description="Disordered" evidence="1">
    <location>
        <begin position="631"/>
        <end position="657"/>
    </location>
</feature>
<evidence type="ECO:0000313" key="3">
    <source>
        <dbReference type="Proteomes" id="UP000601435"/>
    </source>
</evidence>
<comment type="caution">
    <text evidence="2">The sequence shown here is derived from an EMBL/GenBank/DDBJ whole genome shotgun (WGS) entry which is preliminary data.</text>
</comment>
<feature type="compositionally biased region" description="Low complexity" evidence="1">
    <location>
        <begin position="466"/>
        <end position="490"/>
    </location>
</feature>
<feature type="region of interest" description="Disordered" evidence="1">
    <location>
        <begin position="453"/>
        <end position="503"/>
    </location>
</feature>
<feature type="compositionally biased region" description="Polar residues" evidence="1">
    <location>
        <begin position="491"/>
        <end position="503"/>
    </location>
</feature>
<dbReference type="EMBL" id="CAJNJA010028519">
    <property type="protein sequence ID" value="CAE7604706.1"/>
    <property type="molecule type" value="Genomic_DNA"/>
</dbReference>
<proteinExistence type="predicted"/>
<gene>
    <name evidence="2" type="ORF">SNEC2469_LOCUS17282</name>
</gene>
<feature type="compositionally biased region" description="Acidic residues" evidence="1">
    <location>
        <begin position="636"/>
        <end position="654"/>
    </location>
</feature>
<organism evidence="2 3">
    <name type="scientific">Symbiodinium necroappetens</name>
    <dbReference type="NCBI Taxonomy" id="1628268"/>
    <lineage>
        <taxon>Eukaryota</taxon>
        <taxon>Sar</taxon>
        <taxon>Alveolata</taxon>
        <taxon>Dinophyceae</taxon>
        <taxon>Suessiales</taxon>
        <taxon>Symbiodiniaceae</taxon>
        <taxon>Symbiodinium</taxon>
    </lineage>
</organism>
<evidence type="ECO:0000256" key="1">
    <source>
        <dbReference type="SAM" id="MobiDB-lite"/>
    </source>
</evidence>
<accession>A0A812V6P9</accession>
<sequence length="758" mass="83793">MIDNGEGSECNEQLLRIHEALKTIRDHDVFKDIDNAKPLTVSQGASQTPYDRAQAQAALGNNSCYTCGANFFWADQIWLPNHRVTNNSGQILALQARFLPPLEPPATFPFTVTVAVDSANDEVLEGKGFQRLSPAEPCHAMLYSIQEAITGKADAAVLQAWRKLLLTTPFRFELVAMGEPRYWKAANLREDIVEKGVMVTMSARQRIYDVVGFKKAKEKALGASLTSQQVADAYTARLKLSSQAERITKSFVDAAVQVHDKVFKSERSRIMLAWCDRHFLSKNPWDSVYLMQDLAVRAQSPDLIAECLHGLVDGFRMGFLKKGTFVSSVLRDPRQSYIEVLKLKVKLRDALLTDWLDSTSMPQSWKQKLREAFSSFDAVRERYSSYPDEEQAASAWVLGAPESVSLAADLLDQLIYKDNFDGRFKDAVKTHHETADFLDYPSVKSKIAEVEDALRKESKPTVADPATATDGGSTSAAASTAATQPSKASTDSPANATGFQKLSSSEQDEWRAFMLKQLRATLRFIPDSGSANQLEQSLKDNPYAVLQGDPLGTVLLHFDVKKSGEAATRPDLRKTPLREAPYCRAVRAVLEARGKSPGQPGTLNSAEIAVVLDGGRPGNRKKLLQPWKVGTRLEMNEDEDDEAAAPAEDDEDDDQKPGLVIEPLMIGVQRKKPCDQTHEMPGNSYAETTGDVLRHVRQPPQLAIARTEALRGHHQRRLAVWGGSSNTCRRVASPLAGEKTIVRQEKHPPGGRKDRGGK</sequence>